<name>A0A2N9JIF5_9ACTN</name>
<dbReference type="NCBIfam" id="TIGR03544">
    <property type="entry name" value="DivI1A_domain"/>
    <property type="match status" value="1"/>
</dbReference>
<keyword evidence="2" id="KW-0131">Cell cycle</keyword>
<feature type="region of interest" description="Disordered" evidence="1">
    <location>
        <begin position="77"/>
        <end position="165"/>
    </location>
</feature>
<dbReference type="GO" id="GO:0051301">
    <property type="term" value="P:cell division"/>
    <property type="evidence" value="ECO:0007669"/>
    <property type="project" value="UniProtKB-KW"/>
</dbReference>
<reference evidence="2 3" key="1">
    <citation type="submission" date="2018-02" db="EMBL/GenBank/DDBJ databases">
        <authorList>
            <person name="Cohen D.B."/>
            <person name="Kent A.D."/>
        </authorList>
    </citation>
    <scope>NUCLEOTIDE SEQUENCE [LARGE SCALE GENOMIC DNA]</scope>
    <source>
        <strain evidence="2">1</strain>
    </source>
</reference>
<feature type="compositionally biased region" description="Polar residues" evidence="1">
    <location>
        <begin position="118"/>
        <end position="156"/>
    </location>
</feature>
<dbReference type="AlphaFoldDB" id="A0A2N9JIF5"/>
<evidence type="ECO:0000313" key="2">
    <source>
        <dbReference type="EMBL" id="SPD87566.1"/>
    </source>
</evidence>
<evidence type="ECO:0000313" key="3">
    <source>
        <dbReference type="Proteomes" id="UP000238164"/>
    </source>
</evidence>
<keyword evidence="3" id="KW-1185">Reference proteome</keyword>
<dbReference type="KEGG" id="mgg:MPLG2_2536"/>
<dbReference type="EMBL" id="LT985188">
    <property type="protein sequence ID" value="SPD87566.1"/>
    <property type="molecule type" value="Genomic_DNA"/>
</dbReference>
<dbReference type="Proteomes" id="UP000238164">
    <property type="component" value="Chromosome 1"/>
</dbReference>
<keyword evidence="2" id="KW-0132">Cell division</keyword>
<accession>A0A2N9JIF5</accession>
<proteinExistence type="predicted"/>
<sequence>MTGMQWVLWMIAVAILGLAAVAASGRLGELPATVTDTPRPHVPHGLLIGDDLRGLRFAVVPRGYSMEQVDELLDRLARQLDGTRGGQPGPVSSEHDPERTGSVTEVAESEPSIVEPSASEQQPQAATPTVKTAPAESQPNVSQTAPSASQPGSSDASDARPERLE</sequence>
<gene>
    <name evidence="2" type="ORF">MPLG2_2536</name>
</gene>
<dbReference type="InterPro" id="IPR019933">
    <property type="entry name" value="DivIVA_domain"/>
</dbReference>
<organism evidence="2 3">
    <name type="scientific">Micropruina glycogenica</name>
    <dbReference type="NCBI Taxonomy" id="75385"/>
    <lineage>
        <taxon>Bacteria</taxon>
        <taxon>Bacillati</taxon>
        <taxon>Actinomycetota</taxon>
        <taxon>Actinomycetes</taxon>
        <taxon>Propionibacteriales</taxon>
        <taxon>Nocardioidaceae</taxon>
        <taxon>Micropruina</taxon>
    </lineage>
</organism>
<protein>
    <submittedName>
        <fullName evidence="2">Cell division protein DivIVA (Modular protein)</fullName>
    </submittedName>
</protein>
<evidence type="ECO:0000256" key="1">
    <source>
        <dbReference type="SAM" id="MobiDB-lite"/>
    </source>
</evidence>